<feature type="domain" description="GDPGP1-like N-terminal" evidence="14">
    <location>
        <begin position="59"/>
        <end position="227"/>
    </location>
</feature>
<evidence type="ECO:0000256" key="12">
    <source>
        <dbReference type="ARBA" id="ARBA00022801"/>
    </source>
</evidence>
<evidence type="ECO:0000256" key="2">
    <source>
        <dbReference type="ARBA" id="ARBA00003049"/>
    </source>
</evidence>
<dbReference type="PANTHER" id="PTHR20884">
    <property type="entry name" value="GDP-D-GLUCOSE PHOSPHORYLASE 1"/>
    <property type="match status" value="1"/>
</dbReference>
<comment type="subcellular location">
    <subcellularLocation>
        <location evidence="3">Cytoplasm</location>
    </subcellularLocation>
</comment>
<feature type="domain" description="GDPGP1-like C-terminal" evidence="13">
    <location>
        <begin position="279"/>
        <end position="400"/>
    </location>
</feature>
<dbReference type="EMBL" id="CAWYQH010000130">
    <property type="protein sequence ID" value="CAK8692186.1"/>
    <property type="molecule type" value="Genomic_DNA"/>
</dbReference>
<evidence type="ECO:0000259" key="13">
    <source>
        <dbReference type="Pfam" id="PF26216"/>
    </source>
</evidence>
<name>A0ABP0GKA0_CLALP</name>
<dbReference type="InterPro" id="IPR058865">
    <property type="entry name" value="GDPGP1_C"/>
</dbReference>
<evidence type="ECO:0000256" key="9">
    <source>
        <dbReference type="ARBA" id="ARBA00022679"/>
    </source>
</evidence>
<evidence type="ECO:0000256" key="10">
    <source>
        <dbReference type="ARBA" id="ARBA00022695"/>
    </source>
</evidence>
<comment type="similarity">
    <text evidence="4">Belongs to the GDPGP1 family.</text>
</comment>
<evidence type="ECO:0000256" key="6">
    <source>
        <dbReference type="ARBA" id="ARBA00018857"/>
    </source>
</evidence>
<sequence>MKYRLAYNKSDDLESSFVKMDSVVIYDNGSIASTVQSTTRKSSQVLVQISNKKAYMSTFNEVLLEKWNNAHSNGICRYKLKIKCKRLPGKLNFIIQSNSQRVQNRRTPETFSSVSMPFNKDKFNFTRLSPEEILFKVAQGSVNSHSSSEYLSNCQSDDFAVINVSPFAVGHTLLVPDLSQCRPQILNGYAVKLAIHVHCLSQNSNFIIGFNSMCGQASVNHLHLHFCYLNIDGDEFADGLSDSRLLIQQPLTASKHLSERCYLCEATPLPSFLFQVAFVEEIGPVADDVAIIVSYFVKENIAHNMSIVRAPPVNLGHYESPEKEQCLVLRVFLWPRKLSFTRKTGEVNTGAFELSGHALVPEEQFDTVSEEELLLRIKSVAIPDVTCNEIVTQVSQLLNNQID</sequence>
<evidence type="ECO:0000256" key="4">
    <source>
        <dbReference type="ARBA" id="ARBA00006451"/>
    </source>
</evidence>
<keyword evidence="8" id="KW-0344">Guanine-nucleotide releasing factor</keyword>
<keyword evidence="9" id="KW-0808">Transferase</keyword>
<evidence type="ECO:0000259" key="14">
    <source>
        <dbReference type="Pfam" id="PF26217"/>
    </source>
</evidence>
<evidence type="ECO:0000256" key="11">
    <source>
        <dbReference type="ARBA" id="ARBA00022741"/>
    </source>
</evidence>
<dbReference type="InterPro" id="IPR026506">
    <property type="entry name" value="GDPGP"/>
</dbReference>
<dbReference type="InterPro" id="IPR058866">
    <property type="entry name" value="GDPGP1_N"/>
</dbReference>
<evidence type="ECO:0000256" key="3">
    <source>
        <dbReference type="ARBA" id="ARBA00004496"/>
    </source>
</evidence>
<evidence type="ECO:0000256" key="5">
    <source>
        <dbReference type="ARBA" id="ARBA00012507"/>
    </source>
</evidence>
<keyword evidence="16" id="KW-1185">Reference proteome</keyword>
<comment type="function">
    <text evidence="2">Specific and highly efficient GDP-D-glucose phosphorylase regulating the levels of GDP-D-glucose in cells.</text>
</comment>
<gene>
    <name evidence="15" type="ORF">CVLEPA_LOCUS24919</name>
</gene>
<keyword evidence="12" id="KW-0378">Hydrolase</keyword>
<proteinExistence type="inferred from homology"/>
<dbReference type="InterPro" id="IPR036265">
    <property type="entry name" value="HIT-like_sf"/>
</dbReference>
<evidence type="ECO:0000313" key="15">
    <source>
        <dbReference type="EMBL" id="CAK8692186.1"/>
    </source>
</evidence>
<keyword evidence="10" id="KW-0548">Nucleotidyltransferase</keyword>
<evidence type="ECO:0000313" key="16">
    <source>
        <dbReference type="Proteomes" id="UP001642483"/>
    </source>
</evidence>
<reference evidence="15 16" key="1">
    <citation type="submission" date="2024-02" db="EMBL/GenBank/DDBJ databases">
        <authorList>
            <person name="Daric V."/>
            <person name="Darras S."/>
        </authorList>
    </citation>
    <scope>NUCLEOTIDE SEQUENCE [LARGE SCALE GENOMIC DNA]</scope>
</reference>
<dbReference type="Proteomes" id="UP001642483">
    <property type="component" value="Unassembled WGS sequence"/>
</dbReference>
<dbReference type="Pfam" id="PF26216">
    <property type="entry name" value="GDPGP1_C"/>
    <property type="match status" value="1"/>
</dbReference>
<evidence type="ECO:0000256" key="7">
    <source>
        <dbReference type="ARBA" id="ARBA00022490"/>
    </source>
</evidence>
<comment type="caution">
    <text evidence="15">The sequence shown here is derived from an EMBL/GenBank/DDBJ whole genome shotgun (WGS) entry which is preliminary data.</text>
</comment>
<organism evidence="15 16">
    <name type="scientific">Clavelina lepadiformis</name>
    <name type="common">Light-bulb sea squirt</name>
    <name type="synonym">Ascidia lepadiformis</name>
    <dbReference type="NCBI Taxonomy" id="159417"/>
    <lineage>
        <taxon>Eukaryota</taxon>
        <taxon>Metazoa</taxon>
        <taxon>Chordata</taxon>
        <taxon>Tunicata</taxon>
        <taxon>Ascidiacea</taxon>
        <taxon>Aplousobranchia</taxon>
        <taxon>Clavelinidae</taxon>
        <taxon>Clavelina</taxon>
    </lineage>
</organism>
<comment type="catalytic activity">
    <reaction evidence="1">
        <text>GDP-alpha-D-glucose + phosphate = alpha-D-glucose 1-phosphate + GDP + H(+)</text>
        <dbReference type="Rhea" id="RHEA:30387"/>
        <dbReference type="ChEBI" id="CHEBI:15378"/>
        <dbReference type="ChEBI" id="CHEBI:43474"/>
        <dbReference type="ChEBI" id="CHEBI:58189"/>
        <dbReference type="ChEBI" id="CHEBI:58601"/>
        <dbReference type="ChEBI" id="CHEBI:62230"/>
        <dbReference type="EC" id="2.7.7.78"/>
    </reaction>
</comment>
<keyword evidence="7" id="KW-0963">Cytoplasm</keyword>
<dbReference type="EC" id="2.7.7.78" evidence="5"/>
<dbReference type="PANTHER" id="PTHR20884:SF8">
    <property type="entry name" value="GDP-D-GLUCOSE PHOSPHORYLASE 1"/>
    <property type="match status" value="1"/>
</dbReference>
<dbReference type="Pfam" id="PF26217">
    <property type="entry name" value="GDPGP1_N"/>
    <property type="match status" value="1"/>
</dbReference>
<keyword evidence="11" id="KW-0547">Nucleotide-binding</keyword>
<protein>
    <recommendedName>
        <fullName evidence="6">GDP-D-glucose phosphorylase 1</fullName>
        <ecNumber evidence="5">2.7.7.78</ecNumber>
    </recommendedName>
</protein>
<accession>A0ABP0GKA0</accession>
<evidence type="ECO:0000256" key="1">
    <source>
        <dbReference type="ARBA" id="ARBA00000063"/>
    </source>
</evidence>
<dbReference type="SUPFAM" id="SSF54197">
    <property type="entry name" value="HIT-like"/>
    <property type="match status" value="1"/>
</dbReference>
<evidence type="ECO:0000256" key="8">
    <source>
        <dbReference type="ARBA" id="ARBA00022658"/>
    </source>
</evidence>